<evidence type="ECO:0000313" key="2">
    <source>
        <dbReference type="EMBL" id="CAE8708179.1"/>
    </source>
</evidence>
<evidence type="ECO:0000313" key="3">
    <source>
        <dbReference type="Proteomes" id="UP000626109"/>
    </source>
</evidence>
<dbReference type="EMBL" id="CAJNNW010031612">
    <property type="protein sequence ID" value="CAE8708179.1"/>
    <property type="molecule type" value="Genomic_DNA"/>
</dbReference>
<dbReference type="Gene3D" id="3.40.50.150">
    <property type="entry name" value="Vaccinia Virus protein VP39"/>
    <property type="match status" value="1"/>
</dbReference>
<feature type="region of interest" description="Disordered" evidence="1">
    <location>
        <begin position="132"/>
        <end position="153"/>
    </location>
</feature>
<evidence type="ECO:0000256" key="1">
    <source>
        <dbReference type="SAM" id="MobiDB-lite"/>
    </source>
</evidence>
<sequence>MRSIAFEPLPDASSLFRQSVIENGRALTDWSCSAALGRGGKMTELVYYRGHNGQATVNGEDFKFGHRDEVTIVQAPELALDEELPDSWPLVDALKLSVNGAERDTLAGARQLLSKRRICSVLLHTKKCLRGRKPAAEDPASRLEKRVTRRRAD</sequence>
<dbReference type="Proteomes" id="UP000626109">
    <property type="component" value="Unassembled WGS sequence"/>
</dbReference>
<evidence type="ECO:0008006" key="4">
    <source>
        <dbReference type="Google" id="ProtNLM"/>
    </source>
</evidence>
<reference evidence="2" key="1">
    <citation type="submission" date="2021-02" db="EMBL/GenBank/DDBJ databases">
        <authorList>
            <person name="Dougan E. K."/>
            <person name="Rhodes N."/>
            <person name="Thang M."/>
            <person name="Chan C."/>
        </authorList>
    </citation>
    <scope>NUCLEOTIDE SEQUENCE</scope>
</reference>
<gene>
    <name evidence="2" type="ORF">PGLA2088_LOCUS34826</name>
</gene>
<dbReference type="AlphaFoldDB" id="A0A813KQW4"/>
<dbReference type="InterPro" id="IPR029063">
    <property type="entry name" value="SAM-dependent_MTases_sf"/>
</dbReference>
<name>A0A813KQW4_POLGL</name>
<proteinExistence type="predicted"/>
<accession>A0A813KQW4</accession>
<dbReference type="SUPFAM" id="SSF53335">
    <property type="entry name" value="S-adenosyl-L-methionine-dependent methyltransferases"/>
    <property type="match status" value="1"/>
</dbReference>
<feature type="compositionally biased region" description="Basic and acidic residues" evidence="1">
    <location>
        <begin position="134"/>
        <end position="153"/>
    </location>
</feature>
<protein>
    <recommendedName>
        <fullName evidence="4">Methyltransferase FkbM domain-containing protein</fullName>
    </recommendedName>
</protein>
<comment type="caution">
    <text evidence="2">The sequence shown here is derived from an EMBL/GenBank/DDBJ whole genome shotgun (WGS) entry which is preliminary data.</text>
</comment>
<organism evidence="2 3">
    <name type="scientific">Polarella glacialis</name>
    <name type="common">Dinoflagellate</name>
    <dbReference type="NCBI Taxonomy" id="89957"/>
    <lineage>
        <taxon>Eukaryota</taxon>
        <taxon>Sar</taxon>
        <taxon>Alveolata</taxon>
        <taxon>Dinophyceae</taxon>
        <taxon>Suessiales</taxon>
        <taxon>Suessiaceae</taxon>
        <taxon>Polarella</taxon>
    </lineage>
</organism>